<keyword evidence="4 5" id="KW-0472">Membrane</keyword>
<feature type="domain" description="Thioredoxin" evidence="7">
    <location>
        <begin position="14"/>
        <end position="127"/>
    </location>
</feature>
<feature type="chain" id="PRO_5047323600" evidence="6">
    <location>
        <begin position="21"/>
        <end position="412"/>
    </location>
</feature>
<evidence type="ECO:0000256" key="3">
    <source>
        <dbReference type="ARBA" id="ARBA00022989"/>
    </source>
</evidence>
<evidence type="ECO:0000256" key="1">
    <source>
        <dbReference type="ARBA" id="ARBA00004167"/>
    </source>
</evidence>
<proteinExistence type="predicted"/>
<dbReference type="InterPro" id="IPR052250">
    <property type="entry name" value="PDI_TMX3"/>
</dbReference>
<dbReference type="CDD" id="cd02961">
    <property type="entry name" value="PDI_a_family"/>
    <property type="match status" value="1"/>
</dbReference>
<evidence type="ECO:0000313" key="9">
    <source>
        <dbReference type="Proteomes" id="UP001150062"/>
    </source>
</evidence>
<accession>A0ABQ8YSV7</accession>
<dbReference type="Proteomes" id="UP001150062">
    <property type="component" value="Unassembled WGS sequence"/>
</dbReference>
<dbReference type="Pfam" id="PF00085">
    <property type="entry name" value="Thioredoxin"/>
    <property type="match status" value="1"/>
</dbReference>
<feature type="transmembrane region" description="Helical" evidence="5">
    <location>
        <begin position="379"/>
        <end position="398"/>
    </location>
</feature>
<organism evidence="8 9">
    <name type="scientific">Anaeramoeba flamelloides</name>
    <dbReference type="NCBI Taxonomy" id="1746091"/>
    <lineage>
        <taxon>Eukaryota</taxon>
        <taxon>Metamonada</taxon>
        <taxon>Anaeramoebidae</taxon>
        <taxon>Anaeramoeba</taxon>
    </lineage>
</organism>
<reference evidence="8" key="1">
    <citation type="submission" date="2022-08" db="EMBL/GenBank/DDBJ databases">
        <title>Novel sulfate-reducing endosymbionts in the free-living metamonad Anaeramoeba.</title>
        <authorList>
            <person name="Jerlstrom-Hultqvist J."/>
            <person name="Cepicka I."/>
            <person name="Gallot-Lavallee L."/>
            <person name="Salas-Leiva D."/>
            <person name="Curtis B.A."/>
            <person name="Zahonova K."/>
            <person name="Pipaliya S."/>
            <person name="Dacks J."/>
            <person name="Roger A.J."/>
        </authorList>
    </citation>
    <scope>NUCLEOTIDE SEQUENCE</scope>
    <source>
        <strain evidence="8">Schooner1</strain>
    </source>
</reference>
<dbReference type="PANTHER" id="PTHR46426:SF1">
    <property type="entry name" value="PROTEIN DISULFIDE-ISOMERASE TMX3"/>
    <property type="match status" value="1"/>
</dbReference>
<gene>
    <name evidence="8" type="ORF">M0813_18234</name>
</gene>
<comment type="subcellular location">
    <subcellularLocation>
        <location evidence="1">Membrane</location>
        <topology evidence="1">Single-pass membrane protein</topology>
    </subcellularLocation>
</comment>
<dbReference type="InterPro" id="IPR013766">
    <property type="entry name" value="Thioredoxin_domain"/>
</dbReference>
<keyword evidence="6" id="KW-0732">Signal</keyword>
<protein>
    <submittedName>
        <fullName evidence="8">Protein disulfide-isomerase tmx3</fullName>
    </submittedName>
</protein>
<evidence type="ECO:0000256" key="2">
    <source>
        <dbReference type="ARBA" id="ARBA00022692"/>
    </source>
</evidence>
<keyword evidence="2 5" id="KW-0812">Transmembrane</keyword>
<evidence type="ECO:0000259" key="7">
    <source>
        <dbReference type="PROSITE" id="PS51352"/>
    </source>
</evidence>
<dbReference type="PROSITE" id="PS51352">
    <property type="entry name" value="THIOREDOXIN_2"/>
    <property type="match status" value="1"/>
</dbReference>
<dbReference type="Pfam" id="PF13848">
    <property type="entry name" value="Thioredoxin_6"/>
    <property type="match status" value="1"/>
</dbReference>
<dbReference type="SUPFAM" id="SSF52833">
    <property type="entry name" value="Thioredoxin-like"/>
    <property type="match status" value="2"/>
</dbReference>
<evidence type="ECO:0000256" key="6">
    <source>
        <dbReference type="SAM" id="SignalP"/>
    </source>
</evidence>
<evidence type="ECO:0000256" key="4">
    <source>
        <dbReference type="ARBA" id="ARBA00023136"/>
    </source>
</evidence>
<dbReference type="EMBL" id="JAOAOG010000122">
    <property type="protein sequence ID" value="KAJ6247600.1"/>
    <property type="molecule type" value="Genomic_DNA"/>
</dbReference>
<name>A0ABQ8YSV7_9EUKA</name>
<dbReference type="Gene3D" id="3.40.30.10">
    <property type="entry name" value="Glutaredoxin"/>
    <property type="match status" value="2"/>
</dbReference>
<sequence length="412" mass="48424">MKWFLLKLTFLFLLLLFSKCSVVELNEKNFRSSVLLNEKSDWVIKFYASSCSNCKRMEKDFKEASLQIKGDVQFGAVECPKYPELCHSHQINGYPTVKFHSRKGFWINYQGDRSVSGYVQFAKKNSDQPIKEVSDTDLIKRYTSYNLPTFLIVYPHSFTNNEIKSLKEILIEISKTENLLCSYFFINAQDFQMKNSGFDTKLDRKISFSSIVRVPKIVSVFNDDFELYQGRNEDLRSLAEWLKQNSYRNVIHYNEENLELISNQKKLIAIAIIDSDNLDSLKIRSNMQILAKLTDEFFFTWANIKDDFKLGKHYNIGPGEAPLVLVIDLQSHSYWKQTEDHSNETPNDIFLFLEDIKNYKVEMQISRDTTSFVQFLFEAWAWILAFVSVFVFTYYKYLKHFLSEKKSKSLLD</sequence>
<comment type="caution">
    <text evidence="8">The sequence shown here is derived from an EMBL/GenBank/DDBJ whole genome shotgun (WGS) entry which is preliminary data.</text>
</comment>
<keyword evidence="9" id="KW-1185">Reference proteome</keyword>
<dbReference type="InterPro" id="IPR036249">
    <property type="entry name" value="Thioredoxin-like_sf"/>
</dbReference>
<evidence type="ECO:0000256" key="5">
    <source>
        <dbReference type="SAM" id="Phobius"/>
    </source>
</evidence>
<keyword evidence="3 5" id="KW-1133">Transmembrane helix</keyword>
<dbReference type="PANTHER" id="PTHR46426">
    <property type="entry name" value="PROTEIN DISULFIDE-ISOMERASE TMX3"/>
    <property type="match status" value="1"/>
</dbReference>
<feature type="signal peptide" evidence="6">
    <location>
        <begin position="1"/>
        <end position="20"/>
    </location>
</feature>
<evidence type="ECO:0000313" key="8">
    <source>
        <dbReference type="EMBL" id="KAJ6247600.1"/>
    </source>
</evidence>